<evidence type="ECO:0000256" key="8">
    <source>
        <dbReference type="ARBA" id="ARBA00023306"/>
    </source>
</evidence>
<name>A0AAD3M684_LATJO</name>
<dbReference type="PANTHER" id="PTHR23339">
    <property type="entry name" value="TYROSINE SPECIFIC PROTEIN PHOSPHATASE AND DUAL SPECIFICITY PROTEIN PHOSPHATASE"/>
    <property type="match status" value="1"/>
</dbReference>
<keyword evidence="8" id="KW-0131">Cell cycle</keyword>
<dbReference type="Proteomes" id="UP001279410">
    <property type="component" value="Unassembled WGS sequence"/>
</dbReference>
<comment type="caution">
    <text evidence="15">The sequence shown here is derived from an EMBL/GenBank/DDBJ whole genome shotgun (WGS) entry which is preliminary data.</text>
</comment>
<feature type="domain" description="Tyrosine specific protein phosphatases" evidence="14">
    <location>
        <begin position="278"/>
        <end position="344"/>
    </location>
</feature>
<dbReference type="EMBL" id="BRZM01000004">
    <property type="protein sequence ID" value="GLD47734.1"/>
    <property type="molecule type" value="Genomic_DNA"/>
</dbReference>
<keyword evidence="6" id="KW-0378">Hydrolase</keyword>
<dbReference type="SUPFAM" id="SSF52799">
    <property type="entry name" value="(Phosphotyrosine protein) phosphatases II"/>
    <property type="match status" value="1"/>
</dbReference>
<dbReference type="Pfam" id="PF05706">
    <property type="entry name" value="CDKN3"/>
    <property type="match status" value="1"/>
</dbReference>
<evidence type="ECO:0000256" key="5">
    <source>
        <dbReference type="ARBA" id="ARBA00022490"/>
    </source>
</evidence>
<dbReference type="EC" id="3.1.3.48" evidence="3"/>
<dbReference type="InterPro" id="IPR000387">
    <property type="entry name" value="Tyr_Pase_dom"/>
</dbReference>
<dbReference type="InterPro" id="IPR022778">
    <property type="entry name" value="CDKN3"/>
</dbReference>
<evidence type="ECO:0000256" key="11">
    <source>
        <dbReference type="ARBA" id="ARBA00080894"/>
    </source>
</evidence>
<dbReference type="EC" id="3.1.3.16" evidence="4"/>
<proteinExistence type="inferred from homology"/>
<evidence type="ECO:0000313" key="15">
    <source>
        <dbReference type="EMBL" id="GLD47734.1"/>
    </source>
</evidence>
<gene>
    <name evidence="15" type="ORF">AKAME5_000184100</name>
</gene>
<dbReference type="GO" id="GO:0048471">
    <property type="term" value="C:perinuclear region of cytoplasm"/>
    <property type="evidence" value="ECO:0007669"/>
    <property type="project" value="UniProtKB-SubCell"/>
</dbReference>
<dbReference type="InterPro" id="IPR029021">
    <property type="entry name" value="Prot-tyrosine_phosphatase-like"/>
</dbReference>
<evidence type="ECO:0000256" key="6">
    <source>
        <dbReference type="ARBA" id="ARBA00022801"/>
    </source>
</evidence>
<evidence type="ECO:0000256" key="3">
    <source>
        <dbReference type="ARBA" id="ARBA00013064"/>
    </source>
</evidence>
<keyword evidence="16" id="KW-1185">Reference proteome</keyword>
<evidence type="ECO:0000256" key="10">
    <source>
        <dbReference type="ARBA" id="ARBA00067397"/>
    </source>
</evidence>
<evidence type="ECO:0000259" key="13">
    <source>
        <dbReference type="PROSITE" id="PS50054"/>
    </source>
</evidence>
<reference evidence="15" key="1">
    <citation type="submission" date="2022-08" db="EMBL/GenBank/DDBJ databases">
        <title>Genome sequencing of akame (Lates japonicus).</title>
        <authorList>
            <person name="Hashiguchi Y."/>
            <person name="Takahashi H."/>
        </authorList>
    </citation>
    <scope>NUCLEOTIDE SEQUENCE</scope>
    <source>
        <strain evidence="15">Kochi</strain>
    </source>
</reference>
<dbReference type="PROSITE" id="PS00383">
    <property type="entry name" value="TYR_PHOSPHATASE_1"/>
    <property type="match status" value="1"/>
</dbReference>
<comment type="subcellular location">
    <subcellularLocation>
        <location evidence="1">Cytoplasm</location>
        <location evidence="1">Perinuclear region</location>
    </subcellularLocation>
</comment>
<dbReference type="Gene3D" id="3.90.190.10">
    <property type="entry name" value="Protein tyrosine phosphatase superfamily"/>
    <property type="match status" value="1"/>
</dbReference>
<evidence type="ECO:0000256" key="12">
    <source>
        <dbReference type="ARBA" id="ARBA00082005"/>
    </source>
</evidence>
<evidence type="ECO:0000256" key="9">
    <source>
        <dbReference type="ARBA" id="ARBA00064980"/>
    </source>
</evidence>
<protein>
    <recommendedName>
        <fullName evidence="10">Cyclin-dependent kinase inhibitor 3</fullName>
        <ecNumber evidence="4">3.1.3.16</ecNumber>
        <ecNumber evidence="3">3.1.3.48</ecNumber>
    </recommendedName>
    <alternativeName>
        <fullName evidence="12">CDK2-associated dual-specificity phosphatase</fullName>
    </alternativeName>
    <alternativeName>
        <fullName evidence="11">Kinase-associated phosphatase</fullName>
    </alternativeName>
</protein>
<dbReference type="PROSITE" id="PS50054">
    <property type="entry name" value="TYR_PHOSPHATASE_DUAL"/>
    <property type="match status" value="1"/>
</dbReference>
<dbReference type="GO" id="GO:0004860">
    <property type="term" value="F:protein kinase inhibitor activity"/>
    <property type="evidence" value="ECO:0007669"/>
    <property type="project" value="UniProtKB-KW"/>
</dbReference>
<dbReference type="GO" id="GO:0004725">
    <property type="term" value="F:protein tyrosine phosphatase activity"/>
    <property type="evidence" value="ECO:0007669"/>
    <property type="project" value="UniProtKB-EC"/>
</dbReference>
<keyword evidence="7" id="KW-0904">Protein phosphatase</keyword>
<dbReference type="SMART" id="SM00404">
    <property type="entry name" value="PTPc_motif"/>
    <property type="match status" value="1"/>
</dbReference>
<dbReference type="InterPro" id="IPR020422">
    <property type="entry name" value="TYR_PHOSPHATASE_DUAL_dom"/>
</dbReference>
<dbReference type="InterPro" id="IPR016130">
    <property type="entry name" value="Tyr_Pase_AS"/>
</dbReference>
<accession>A0AAD3M684</accession>
<dbReference type="InterPro" id="IPR003595">
    <property type="entry name" value="Tyr_Pase_cat"/>
</dbReference>
<feature type="domain" description="Tyrosine-protein phosphatase" evidence="13">
    <location>
        <begin position="190"/>
        <end position="359"/>
    </location>
</feature>
<dbReference type="FunFam" id="3.90.190.10:FF:000046">
    <property type="entry name" value="Cyclin-dependent kinase inhibitor 3"/>
    <property type="match status" value="1"/>
</dbReference>
<dbReference type="InterPro" id="IPR050561">
    <property type="entry name" value="PTP"/>
</dbReference>
<evidence type="ECO:0000256" key="7">
    <source>
        <dbReference type="ARBA" id="ARBA00022912"/>
    </source>
</evidence>
<dbReference type="AlphaFoldDB" id="A0AAD3M684"/>
<evidence type="ECO:0000313" key="16">
    <source>
        <dbReference type="Proteomes" id="UP001279410"/>
    </source>
</evidence>
<evidence type="ECO:0000256" key="1">
    <source>
        <dbReference type="ARBA" id="ARBA00004556"/>
    </source>
</evidence>
<evidence type="ECO:0000256" key="4">
    <source>
        <dbReference type="ARBA" id="ARBA00013081"/>
    </source>
</evidence>
<keyword evidence="5" id="KW-0963">Cytoplasm</keyword>
<keyword evidence="15" id="KW-0649">Protein kinase inhibitor</keyword>
<dbReference type="CDD" id="cd14505">
    <property type="entry name" value="CDKN3-like"/>
    <property type="match status" value="1"/>
</dbReference>
<dbReference type="GO" id="GO:0004722">
    <property type="term" value="F:protein serine/threonine phosphatase activity"/>
    <property type="evidence" value="ECO:0007669"/>
    <property type="project" value="UniProtKB-EC"/>
</dbReference>
<evidence type="ECO:0000259" key="14">
    <source>
        <dbReference type="PROSITE" id="PS50056"/>
    </source>
</evidence>
<sequence>MFKLRRPVFTCDSCFESLQETVEEQLPSGQTGRRSRRTLALTPSTSGCLRCFTAAQMTRRLSAGLTHLHVTCSAAGPDTASHQVPPAGRQSNETKFNLSLRLDQSLQTKSFFLAAPPVLLQLLPQERVSVLDLTELQESAAVTELSKHAQEQSLTAVFWTEVMRTSEFDSSSEDEEVGEEQLTPFHISWLPLSIVECSQFLGICALPGCRYKEIRRSLQRDVEELQNQGVQTVFVFCTRGELNKYRVPSLLEVYEQRGFTVHHMPFPDGDAPELERCCQILEELRVSLENNRRTVIHCYGGLGRSALIAACLLLQLSSTMTANKAIEILREHRGGGAIQTVKQYNFLHEFRERYAAYQESREVSTERSVSR</sequence>
<comment type="subunit">
    <text evidence="9">Interacts with cyclin-dependent kinases such as CDK1, CDK2 and CDK3. Does not interact with CDK4. Interacts (via C-terminus) with phosphorylated CDK2 (via C-terminal helix). Interacts with MS4A3 (via C-terminus); the interaction enhances CDKN3 enzymatic activity.</text>
</comment>
<organism evidence="15 16">
    <name type="scientific">Lates japonicus</name>
    <name type="common">Japanese lates</name>
    <dbReference type="NCBI Taxonomy" id="270547"/>
    <lineage>
        <taxon>Eukaryota</taxon>
        <taxon>Metazoa</taxon>
        <taxon>Chordata</taxon>
        <taxon>Craniata</taxon>
        <taxon>Vertebrata</taxon>
        <taxon>Euteleostomi</taxon>
        <taxon>Actinopterygii</taxon>
        <taxon>Neopterygii</taxon>
        <taxon>Teleostei</taxon>
        <taxon>Neoteleostei</taxon>
        <taxon>Acanthomorphata</taxon>
        <taxon>Carangaria</taxon>
        <taxon>Carangaria incertae sedis</taxon>
        <taxon>Centropomidae</taxon>
        <taxon>Lates</taxon>
    </lineage>
</organism>
<comment type="similarity">
    <text evidence="2">Belongs to the protein-tyrosine phosphatase family.</text>
</comment>
<dbReference type="PROSITE" id="PS50056">
    <property type="entry name" value="TYR_PHOSPHATASE_2"/>
    <property type="match status" value="1"/>
</dbReference>
<evidence type="ECO:0000256" key="2">
    <source>
        <dbReference type="ARBA" id="ARBA00009580"/>
    </source>
</evidence>